<dbReference type="SMART" id="SM00470">
    <property type="entry name" value="ParB"/>
    <property type="match status" value="1"/>
</dbReference>
<dbReference type="Proteomes" id="UP001519363">
    <property type="component" value="Unassembled WGS sequence"/>
</dbReference>
<reference evidence="3 4" key="1">
    <citation type="submission" date="2021-03" db="EMBL/GenBank/DDBJ databases">
        <title>Sequencing the genomes of 1000 actinobacteria strains.</title>
        <authorList>
            <person name="Klenk H.-P."/>
        </authorList>
    </citation>
    <scope>NUCLEOTIDE SEQUENCE [LARGE SCALE GENOMIC DNA]</scope>
    <source>
        <strain evidence="3 4">DSM 44580</strain>
    </source>
</reference>
<gene>
    <name evidence="3" type="ORF">JOF53_006523</name>
</gene>
<feature type="domain" description="ParB-like N-terminal" evidence="2">
    <location>
        <begin position="10"/>
        <end position="99"/>
    </location>
</feature>
<dbReference type="PANTHER" id="PTHR33375">
    <property type="entry name" value="CHROMOSOME-PARTITIONING PROTEIN PARB-RELATED"/>
    <property type="match status" value="1"/>
</dbReference>
<dbReference type="Pfam" id="PF02195">
    <property type="entry name" value="ParB_N"/>
    <property type="match status" value="1"/>
</dbReference>
<dbReference type="InterPro" id="IPR050336">
    <property type="entry name" value="Chromosome_partition/occlusion"/>
</dbReference>
<evidence type="ECO:0000259" key="2">
    <source>
        <dbReference type="SMART" id="SM00470"/>
    </source>
</evidence>
<evidence type="ECO:0000256" key="1">
    <source>
        <dbReference type="SAM" id="MobiDB-lite"/>
    </source>
</evidence>
<feature type="region of interest" description="Disordered" evidence="1">
    <location>
        <begin position="429"/>
        <end position="454"/>
    </location>
</feature>
<dbReference type="RefSeq" id="WP_158103705.1">
    <property type="nucleotide sequence ID" value="NZ_JAGIOO010000001.1"/>
</dbReference>
<dbReference type="SUPFAM" id="SSF110849">
    <property type="entry name" value="ParB/Sulfiredoxin"/>
    <property type="match status" value="1"/>
</dbReference>
<accession>A0ABS5AMM3</accession>
<proteinExistence type="predicted"/>
<sequence length="454" mass="49846">MTAELSITIVDLDVQALAEHPVNREVQHDKVAWLKASIKEVGLLQPLVVIPLADGGYRIVSGAHRVHAVAALGWDTVPCIIRADLNEARALLALLVDNDSHTHLTVAERARIDSELALFPEYGTPSKLSKACGRGIKEIKGSLAVHKLGAKAAAAVQANQMTLDDAAELAAFEKRNPELAAKILNNNSGPNIRFALAGAKRKMEKDRMLQTARRELTTEGVTIYPAEPGFPDYSRMAPLEYLQTADGQPLNEEEVRTQPGYGAVLDFTYPSASVRITYVCLKPEEQGLKRICGRYANEEKRQAAAEEHARLEKHYEELAAANEVRANWLVGQLSTQAQAKAWFDDVLRILAECSIGEYDRELADRMCAKPTNGLDNSVGAARHRIVVMMLCVLHKVAEGDPVPGLAVVASRFQAMLSARGYTPSDIERAHNQEWEALLPPKQEQADEQNQDKSA</sequence>
<keyword evidence="4" id="KW-1185">Reference proteome</keyword>
<dbReference type="InterPro" id="IPR003115">
    <property type="entry name" value="ParB_N"/>
</dbReference>
<dbReference type="PANTHER" id="PTHR33375:SF1">
    <property type="entry name" value="CHROMOSOME-PARTITIONING PROTEIN PARB-RELATED"/>
    <property type="match status" value="1"/>
</dbReference>
<protein>
    <submittedName>
        <fullName evidence="3">ParB family chromosome partitioning protein</fullName>
    </submittedName>
</protein>
<dbReference type="InterPro" id="IPR036086">
    <property type="entry name" value="ParB/Sulfiredoxin_sf"/>
</dbReference>
<evidence type="ECO:0000313" key="3">
    <source>
        <dbReference type="EMBL" id="MBP2477651.1"/>
    </source>
</evidence>
<organism evidence="3 4">
    <name type="scientific">Crossiella equi</name>
    <dbReference type="NCBI Taxonomy" id="130796"/>
    <lineage>
        <taxon>Bacteria</taxon>
        <taxon>Bacillati</taxon>
        <taxon>Actinomycetota</taxon>
        <taxon>Actinomycetes</taxon>
        <taxon>Pseudonocardiales</taxon>
        <taxon>Pseudonocardiaceae</taxon>
        <taxon>Crossiella</taxon>
    </lineage>
</organism>
<name>A0ABS5AMM3_9PSEU</name>
<dbReference type="EMBL" id="JAGIOO010000001">
    <property type="protein sequence ID" value="MBP2477651.1"/>
    <property type="molecule type" value="Genomic_DNA"/>
</dbReference>
<dbReference type="Gene3D" id="3.90.1530.10">
    <property type="entry name" value="Conserved hypothetical protein from pyrococcus furiosus pfu- 392566-001, ParB domain"/>
    <property type="match status" value="1"/>
</dbReference>
<evidence type="ECO:0000313" key="4">
    <source>
        <dbReference type="Proteomes" id="UP001519363"/>
    </source>
</evidence>
<comment type="caution">
    <text evidence="3">The sequence shown here is derived from an EMBL/GenBank/DDBJ whole genome shotgun (WGS) entry which is preliminary data.</text>
</comment>